<gene>
    <name evidence="2" type="ORF">WI372_07660</name>
</gene>
<evidence type="ECO:0000313" key="2">
    <source>
        <dbReference type="EMBL" id="MEK9500849.1"/>
    </source>
</evidence>
<dbReference type="EMBL" id="JBBHLI010000003">
    <property type="protein sequence ID" value="MEK9500849.1"/>
    <property type="molecule type" value="Genomic_DNA"/>
</dbReference>
<protein>
    <submittedName>
        <fullName evidence="2">Uncharacterized protein</fullName>
    </submittedName>
</protein>
<organism evidence="2 3">
    <name type="scientific">Gaopeijia maritima</name>
    <dbReference type="NCBI Taxonomy" id="3119007"/>
    <lineage>
        <taxon>Bacteria</taxon>
        <taxon>Pseudomonadati</taxon>
        <taxon>Gemmatimonadota</taxon>
        <taxon>Longimicrobiia</taxon>
        <taxon>Gaopeijiales</taxon>
        <taxon>Gaopeijiaceae</taxon>
        <taxon>Gaopeijia</taxon>
    </lineage>
</organism>
<feature type="signal peptide" evidence="1">
    <location>
        <begin position="1"/>
        <end position="28"/>
    </location>
</feature>
<keyword evidence="3" id="KW-1185">Reference proteome</keyword>
<comment type="caution">
    <text evidence="2">The sequence shown here is derived from an EMBL/GenBank/DDBJ whole genome shotgun (WGS) entry which is preliminary data.</text>
</comment>
<sequence length="158" mass="16610">MAFRCLSCMLLLAALSLGWDARPAAAQAAGFVQASDPALVADEVPDISADRRTLLWRGAWAAAATTAIAYGLMHDEIVIECGAPAPGDQCPSQFVLGERSTRPHLTAGFVVGGLALVAGWLHTRDGNDVSMSESRVLPRVHGPGRLSIVRIPLQGGVR</sequence>
<feature type="chain" id="PRO_5045491879" evidence="1">
    <location>
        <begin position="29"/>
        <end position="158"/>
    </location>
</feature>
<evidence type="ECO:0000256" key="1">
    <source>
        <dbReference type="SAM" id="SignalP"/>
    </source>
</evidence>
<name>A0ABU9E806_9BACT</name>
<dbReference type="Proteomes" id="UP001484239">
    <property type="component" value="Unassembled WGS sequence"/>
</dbReference>
<accession>A0ABU9E806</accession>
<reference evidence="2 3" key="1">
    <citation type="submission" date="2024-02" db="EMBL/GenBank/DDBJ databases">
        <title>A novel Gemmatimonadota bacterium.</title>
        <authorList>
            <person name="Du Z.-J."/>
            <person name="Ye Y.-Q."/>
        </authorList>
    </citation>
    <scope>NUCLEOTIDE SEQUENCE [LARGE SCALE GENOMIC DNA]</scope>
    <source>
        <strain evidence="2 3">DH-20</strain>
    </source>
</reference>
<proteinExistence type="predicted"/>
<dbReference type="RefSeq" id="WP_405279502.1">
    <property type="nucleotide sequence ID" value="NZ_CP144380.1"/>
</dbReference>
<keyword evidence="1" id="KW-0732">Signal</keyword>
<evidence type="ECO:0000313" key="3">
    <source>
        <dbReference type="Proteomes" id="UP001484239"/>
    </source>
</evidence>